<keyword evidence="2" id="KW-1185">Reference proteome</keyword>
<name>A0A9P9I9I7_9HYPO</name>
<evidence type="ECO:0000313" key="2">
    <source>
        <dbReference type="Proteomes" id="UP000738349"/>
    </source>
</evidence>
<evidence type="ECO:0000313" key="1">
    <source>
        <dbReference type="EMBL" id="KAH7113073.1"/>
    </source>
</evidence>
<comment type="caution">
    <text evidence="1">The sequence shown here is derived from an EMBL/GenBank/DDBJ whole genome shotgun (WGS) entry which is preliminary data.</text>
</comment>
<protein>
    <submittedName>
        <fullName evidence="1">Uncharacterized protein</fullName>
    </submittedName>
</protein>
<dbReference type="Proteomes" id="UP000738349">
    <property type="component" value="Unassembled WGS sequence"/>
</dbReference>
<reference evidence="1" key="1">
    <citation type="journal article" date="2021" name="Nat. Commun.">
        <title>Genetic determinants of endophytism in the Arabidopsis root mycobiome.</title>
        <authorList>
            <person name="Mesny F."/>
            <person name="Miyauchi S."/>
            <person name="Thiergart T."/>
            <person name="Pickel B."/>
            <person name="Atanasova L."/>
            <person name="Karlsson M."/>
            <person name="Huettel B."/>
            <person name="Barry K.W."/>
            <person name="Haridas S."/>
            <person name="Chen C."/>
            <person name="Bauer D."/>
            <person name="Andreopoulos W."/>
            <person name="Pangilinan J."/>
            <person name="LaButti K."/>
            <person name="Riley R."/>
            <person name="Lipzen A."/>
            <person name="Clum A."/>
            <person name="Drula E."/>
            <person name="Henrissat B."/>
            <person name="Kohler A."/>
            <person name="Grigoriev I.V."/>
            <person name="Martin F.M."/>
            <person name="Hacquard S."/>
        </authorList>
    </citation>
    <scope>NUCLEOTIDE SEQUENCE</scope>
    <source>
        <strain evidence="1">MPI-CAGE-AT-0147</strain>
    </source>
</reference>
<sequence>MKFWGLGTTRERPPYSSRAVLDEGDRDYLCKNRVVIVCCSFSLANEADGITSRLLAVLELLRQIGIAEAVEEQDKLIERAHSLVMNIYHDHDSLARRFIKDPNRRQSLIERFNLEITSRSKDRIASLGDIPVGDDC</sequence>
<accession>A0A9P9I9I7</accession>
<gene>
    <name evidence="1" type="ORF">EDB81DRAFT_922347</name>
</gene>
<organism evidence="1 2">
    <name type="scientific">Dactylonectria macrodidyma</name>
    <dbReference type="NCBI Taxonomy" id="307937"/>
    <lineage>
        <taxon>Eukaryota</taxon>
        <taxon>Fungi</taxon>
        <taxon>Dikarya</taxon>
        <taxon>Ascomycota</taxon>
        <taxon>Pezizomycotina</taxon>
        <taxon>Sordariomycetes</taxon>
        <taxon>Hypocreomycetidae</taxon>
        <taxon>Hypocreales</taxon>
        <taxon>Nectriaceae</taxon>
        <taxon>Dactylonectria</taxon>
    </lineage>
</organism>
<dbReference type="Gene3D" id="3.40.1160.10">
    <property type="entry name" value="Acetylglutamate kinase-like"/>
    <property type="match status" value="1"/>
</dbReference>
<dbReference type="AlphaFoldDB" id="A0A9P9I9I7"/>
<dbReference type="EMBL" id="JAGMUV010000036">
    <property type="protein sequence ID" value="KAH7113073.1"/>
    <property type="molecule type" value="Genomic_DNA"/>
</dbReference>
<dbReference type="InterPro" id="IPR036393">
    <property type="entry name" value="AceGlu_kinase-like_sf"/>
</dbReference>
<proteinExistence type="predicted"/>